<dbReference type="Proteomes" id="UP001141806">
    <property type="component" value="Unassembled WGS sequence"/>
</dbReference>
<evidence type="ECO:0000256" key="1">
    <source>
        <dbReference type="SAM" id="MobiDB-lite"/>
    </source>
</evidence>
<name>A0A9Q0KWD0_9MAGN</name>
<evidence type="ECO:0000313" key="2">
    <source>
        <dbReference type="EMBL" id="KAJ4978018.1"/>
    </source>
</evidence>
<reference evidence="2" key="1">
    <citation type="journal article" date="2023" name="Plant J.">
        <title>The genome of the king protea, Protea cynaroides.</title>
        <authorList>
            <person name="Chang J."/>
            <person name="Duong T.A."/>
            <person name="Schoeman C."/>
            <person name="Ma X."/>
            <person name="Roodt D."/>
            <person name="Barker N."/>
            <person name="Li Z."/>
            <person name="Van de Peer Y."/>
            <person name="Mizrachi E."/>
        </authorList>
    </citation>
    <scope>NUCLEOTIDE SEQUENCE</scope>
    <source>
        <tissue evidence="2">Young leaves</tissue>
    </source>
</reference>
<sequence length="205" mass="21994">MPEVVPDEPSACCSDVSAAEEGTQTKDGFVPISPRIPNRAKKKPISSPRLGSGRPGSQHQNLTHQNADPVCAPPPLSVGTPADRIPSTTAICLCPSSCPLQRYQGKGNNVSDSDPFQYPASSSREVSVVEDGFVSPIVCIPILCPCSAEPVPLATILAPSRSDGEDDFLGEESWYTKSKDYPKDYDLSEEEYQELEWLARQGSGA</sequence>
<accession>A0A9Q0KWD0</accession>
<feature type="compositionally biased region" description="Low complexity" evidence="1">
    <location>
        <begin position="46"/>
        <end position="57"/>
    </location>
</feature>
<dbReference type="AlphaFoldDB" id="A0A9Q0KWD0"/>
<proteinExistence type="predicted"/>
<gene>
    <name evidence="2" type="ORF">NE237_008798</name>
</gene>
<feature type="region of interest" description="Disordered" evidence="1">
    <location>
        <begin position="1"/>
        <end position="79"/>
    </location>
</feature>
<evidence type="ECO:0000313" key="3">
    <source>
        <dbReference type="Proteomes" id="UP001141806"/>
    </source>
</evidence>
<keyword evidence="3" id="KW-1185">Reference proteome</keyword>
<organism evidence="2 3">
    <name type="scientific">Protea cynaroides</name>
    <dbReference type="NCBI Taxonomy" id="273540"/>
    <lineage>
        <taxon>Eukaryota</taxon>
        <taxon>Viridiplantae</taxon>
        <taxon>Streptophyta</taxon>
        <taxon>Embryophyta</taxon>
        <taxon>Tracheophyta</taxon>
        <taxon>Spermatophyta</taxon>
        <taxon>Magnoliopsida</taxon>
        <taxon>Proteales</taxon>
        <taxon>Proteaceae</taxon>
        <taxon>Protea</taxon>
    </lineage>
</organism>
<protein>
    <submittedName>
        <fullName evidence="2">Uncharacterized protein</fullName>
    </submittedName>
</protein>
<dbReference type="EMBL" id="JAMYWD010000002">
    <property type="protein sequence ID" value="KAJ4978018.1"/>
    <property type="molecule type" value="Genomic_DNA"/>
</dbReference>
<comment type="caution">
    <text evidence="2">The sequence shown here is derived from an EMBL/GenBank/DDBJ whole genome shotgun (WGS) entry which is preliminary data.</text>
</comment>